<accession>A0ABM7PQH1</accession>
<gene>
    <name evidence="5" type="ORF">SCMU_02690</name>
</gene>
<dbReference type="Gene3D" id="3.40.50.2300">
    <property type="match status" value="2"/>
</dbReference>
<dbReference type="PROSITE" id="PS50932">
    <property type="entry name" value="HTH_LACI_2"/>
    <property type="match status" value="1"/>
</dbReference>
<dbReference type="SUPFAM" id="SSF53822">
    <property type="entry name" value="Periplasmic binding protein-like I"/>
    <property type="match status" value="1"/>
</dbReference>
<dbReference type="CDD" id="cd01392">
    <property type="entry name" value="HTH_LacI"/>
    <property type="match status" value="1"/>
</dbReference>
<dbReference type="PANTHER" id="PTHR30146">
    <property type="entry name" value="LACI-RELATED TRANSCRIPTIONAL REPRESSOR"/>
    <property type="match status" value="1"/>
</dbReference>
<evidence type="ECO:0000259" key="4">
    <source>
        <dbReference type="PROSITE" id="PS50932"/>
    </source>
</evidence>
<evidence type="ECO:0000313" key="6">
    <source>
        <dbReference type="Proteomes" id="UP001319861"/>
    </source>
</evidence>
<evidence type="ECO:0000313" key="5">
    <source>
        <dbReference type="EMBL" id="BCT74427.1"/>
    </source>
</evidence>
<keyword evidence="3" id="KW-0804">Transcription</keyword>
<dbReference type="EMBL" id="AP024525">
    <property type="protein sequence ID" value="BCT74427.1"/>
    <property type="molecule type" value="Genomic_DNA"/>
</dbReference>
<evidence type="ECO:0000256" key="2">
    <source>
        <dbReference type="ARBA" id="ARBA00023125"/>
    </source>
</evidence>
<dbReference type="Proteomes" id="UP001319861">
    <property type="component" value="Chromosome"/>
</dbReference>
<sequence length="343" mass="36142">MSTPTRPGPRRPATQADVAREVGVSRTLVSFAFRNAPGVSEETRRAILEAAKRLGYRHNAVAAQLARKRASSIGLHLLDLHNEVYADIFVGVREALEGSGARIILSVAEGDAAAESGDAELGPLLEARVGVVIAATMTGPDAAVREASRLVPIVNVARRVEGVDSVYSDDGAGARAAVEHLLALGHTRIVHVSGPWFEGRHARRRAYEDLMHDAGLPPRVVVAPGYSLEAGQEAALRFLAAADRPTAVFAHNDQLALGVREAASALGLVVPQDLSLVGYDDSRIAGLTGIDLTSVDLHSHELGRDAGAAALERLRFPDAPPVDRCTQPRLVLRASTAPPAPGA</sequence>
<evidence type="ECO:0000256" key="1">
    <source>
        <dbReference type="ARBA" id="ARBA00023015"/>
    </source>
</evidence>
<dbReference type="InterPro" id="IPR000843">
    <property type="entry name" value="HTH_LacI"/>
</dbReference>
<proteinExistence type="predicted"/>
<dbReference type="SMART" id="SM00354">
    <property type="entry name" value="HTH_LACI"/>
    <property type="match status" value="1"/>
</dbReference>
<evidence type="ECO:0000256" key="3">
    <source>
        <dbReference type="ARBA" id="ARBA00023163"/>
    </source>
</evidence>
<dbReference type="SUPFAM" id="SSF47413">
    <property type="entry name" value="lambda repressor-like DNA-binding domains"/>
    <property type="match status" value="1"/>
</dbReference>
<reference evidence="5 6" key="1">
    <citation type="journal article" date="2021" name="J. Biosci. Bioeng.">
        <title>Identification and characterization of a chc gene cluster responsible for the aromatization pathway of cyclohexanecarboxylate degradation in Sinomonas cyclohexanicum ATCC 51369.</title>
        <authorList>
            <person name="Yamamoto T."/>
            <person name="Hasegawa Y."/>
            <person name="Lau P.C.K."/>
            <person name="Iwaki H."/>
        </authorList>
    </citation>
    <scope>NUCLEOTIDE SEQUENCE [LARGE SCALE GENOMIC DNA]</scope>
    <source>
        <strain evidence="5 6">ATCC 51369</strain>
    </source>
</reference>
<dbReference type="CDD" id="cd06267">
    <property type="entry name" value="PBP1_LacI_sugar_binding-like"/>
    <property type="match status" value="1"/>
</dbReference>
<protein>
    <submittedName>
        <fullName evidence="5">LacI family transcriptional regulator</fullName>
    </submittedName>
</protein>
<organism evidence="5 6">
    <name type="scientific">Sinomonas cyclohexanicum</name>
    <name type="common">Corynebacterium cyclohexanicum</name>
    <dbReference type="NCBI Taxonomy" id="322009"/>
    <lineage>
        <taxon>Bacteria</taxon>
        <taxon>Bacillati</taxon>
        <taxon>Actinomycetota</taxon>
        <taxon>Actinomycetes</taxon>
        <taxon>Micrococcales</taxon>
        <taxon>Micrococcaceae</taxon>
        <taxon>Sinomonas</taxon>
    </lineage>
</organism>
<feature type="domain" description="HTH lacI-type" evidence="4">
    <location>
        <begin position="13"/>
        <end position="67"/>
    </location>
</feature>
<dbReference type="InterPro" id="IPR046335">
    <property type="entry name" value="LacI/GalR-like_sensor"/>
</dbReference>
<keyword evidence="2" id="KW-0238">DNA-binding</keyword>
<dbReference type="RefSeq" id="WP_229231172.1">
    <property type="nucleotide sequence ID" value="NZ_AP024525.1"/>
</dbReference>
<dbReference type="PANTHER" id="PTHR30146:SF153">
    <property type="entry name" value="LACTOSE OPERON REPRESSOR"/>
    <property type="match status" value="1"/>
</dbReference>
<dbReference type="InterPro" id="IPR010982">
    <property type="entry name" value="Lambda_DNA-bd_dom_sf"/>
</dbReference>
<keyword evidence="6" id="KW-1185">Reference proteome</keyword>
<dbReference type="Gene3D" id="1.10.260.40">
    <property type="entry name" value="lambda repressor-like DNA-binding domains"/>
    <property type="match status" value="1"/>
</dbReference>
<dbReference type="Pfam" id="PF13377">
    <property type="entry name" value="Peripla_BP_3"/>
    <property type="match status" value="1"/>
</dbReference>
<dbReference type="InterPro" id="IPR028082">
    <property type="entry name" value="Peripla_BP_I"/>
</dbReference>
<name>A0ABM7PQH1_SINCY</name>
<dbReference type="Pfam" id="PF00356">
    <property type="entry name" value="LacI"/>
    <property type="match status" value="1"/>
</dbReference>
<keyword evidence="1" id="KW-0805">Transcription regulation</keyword>